<organism evidence="3 4">
    <name type="scientific">Cathartes aura</name>
    <name type="common">Turkey vulture</name>
    <name type="synonym">Vultur aura</name>
    <dbReference type="NCBI Taxonomy" id="43455"/>
    <lineage>
        <taxon>Eukaryota</taxon>
        <taxon>Metazoa</taxon>
        <taxon>Chordata</taxon>
        <taxon>Craniata</taxon>
        <taxon>Vertebrata</taxon>
        <taxon>Euteleostomi</taxon>
        <taxon>Archelosauria</taxon>
        <taxon>Archosauria</taxon>
        <taxon>Dinosauria</taxon>
        <taxon>Saurischia</taxon>
        <taxon>Theropoda</taxon>
        <taxon>Coelurosauria</taxon>
        <taxon>Aves</taxon>
        <taxon>Neognathae</taxon>
        <taxon>Neoaves</taxon>
        <taxon>Telluraves</taxon>
        <taxon>Accipitrimorphae</taxon>
        <taxon>Accipitriformes</taxon>
        <taxon>Cathartidae</taxon>
        <taxon>Cathartes</taxon>
    </lineage>
</organism>
<name>A0A091LKR4_CATAU</name>
<keyword evidence="4" id="KW-1185">Reference proteome</keyword>
<dbReference type="AlphaFoldDB" id="A0A091LKR4"/>
<proteinExistence type="predicted"/>
<accession>A0A091LKR4</accession>
<dbReference type="InterPro" id="IPR032770">
    <property type="entry name" value="DUF4537"/>
</dbReference>
<dbReference type="OrthoDB" id="6241467at2759"/>
<dbReference type="PANTHER" id="PTHR14343">
    <property type="entry name" value="VWFA DOMAIN-CONTAINING PROTEIN"/>
    <property type="match status" value="1"/>
</dbReference>
<reference evidence="3 4" key="1">
    <citation type="submission" date="2014-04" db="EMBL/GenBank/DDBJ databases">
        <title>Genome evolution of avian class.</title>
        <authorList>
            <person name="Zhang G."/>
            <person name="Li C."/>
        </authorList>
    </citation>
    <scope>NUCLEOTIDE SEQUENCE [LARGE SCALE GENOMIC DNA]</scope>
    <source>
        <strain evidence="3">BGI_N323</strain>
    </source>
</reference>
<dbReference type="EMBL" id="KL325878">
    <property type="protein sequence ID" value="KFP56295.1"/>
    <property type="molecule type" value="Genomic_DNA"/>
</dbReference>
<evidence type="ECO:0000313" key="3">
    <source>
        <dbReference type="EMBL" id="KFP56295.1"/>
    </source>
</evidence>
<gene>
    <name evidence="3" type="ORF">N323_05474</name>
</gene>
<feature type="domain" description="DUF4537" evidence="2">
    <location>
        <begin position="26"/>
        <end position="161"/>
    </location>
</feature>
<dbReference type="Pfam" id="PF15057">
    <property type="entry name" value="DUF4537"/>
    <property type="match status" value="1"/>
</dbReference>
<protein>
    <submittedName>
        <fullName evidence="3">Uncharacterized protein C11orf16</fullName>
    </submittedName>
</protein>
<feature type="non-terminal residue" evidence="3">
    <location>
        <position position="335"/>
    </location>
</feature>
<dbReference type="Proteomes" id="UP000053745">
    <property type="component" value="Unassembled WGS sequence"/>
</dbReference>
<sequence>CLPSPGPAWKRLSISGRSVGLDSNVPVLVRGEQDGFYYCGTVKEEIESERGMFLVEFAKPLVSHGRHPVCVQKTAKDDILEYVNGMKHSLLPGDKVLAPWEPDMARYGPGTVLTGIETRDPLRASEDEEIMVEFWNDKKVKLPRGVALWIPPSLWERIVEMIHMPFTSRVKPRESPDANSCIFSCSPKAALIPVCAVHSLAKHCLLCSPCWPRFHYHCDGICCSSAYVRCIWCCHPHVDAWWPLPSRSLVFHSETEEAESSSESSPCLLELKSPKQEAAAAVAASSPSSDSERDPEPFLTKSTVVDSAVNTGSGCLEKPRLKDSARPEWKYWKRS</sequence>
<evidence type="ECO:0000259" key="2">
    <source>
        <dbReference type="Pfam" id="PF15057"/>
    </source>
</evidence>
<evidence type="ECO:0000313" key="4">
    <source>
        <dbReference type="Proteomes" id="UP000053745"/>
    </source>
</evidence>
<feature type="compositionally biased region" description="Low complexity" evidence="1">
    <location>
        <begin position="278"/>
        <end position="289"/>
    </location>
</feature>
<evidence type="ECO:0000256" key="1">
    <source>
        <dbReference type="SAM" id="MobiDB-lite"/>
    </source>
</evidence>
<feature type="region of interest" description="Disordered" evidence="1">
    <location>
        <begin position="278"/>
        <end position="302"/>
    </location>
</feature>
<feature type="non-terminal residue" evidence="3">
    <location>
        <position position="1"/>
    </location>
</feature>
<dbReference type="PANTHER" id="PTHR14343:SF3">
    <property type="entry name" value="SIMILAR TO PREDICTED GENE ICRFP703B1614Q5.5"/>
    <property type="match status" value="1"/>
</dbReference>